<dbReference type="OrthoDB" id="1927223at2759"/>
<keyword evidence="8" id="KW-1185">Reference proteome</keyword>
<evidence type="ECO:0000313" key="8">
    <source>
        <dbReference type="Proteomes" id="UP000032304"/>
    </source>
</evidence>
<proteinExistence type="inferred from homology"/>
<keyword evidence="3" id="KW-0863">Zinc-finger</keyword>
<dbReference type="eggNOG" id="ENOG502S8BY">
    <property type="taxonomic scope" value="Eukaryota"/>
</dbReference>
<dbReference type="EMBL" id="CM001750">
    <property type="protein sequence ID" value="KJB70047.1"/>
    <property type="molecule type" value="Genomic_DNA"/>
</dbReference>
<evidence type="ECO:0000256" key="2">
    <source>
        <dbReference type="ARBA" id="ARBA00022723"/>
    </source>
</evidence>
<protein>
    <recommendedName>
        <fullName evidence="6">FLZ-type domain-containing protein</fullName>
    </recommendedName>
</protein>
<dbReference type="Proteomes" id="UP000032304">
    <property type="component" value="Chromosome 11"/>
</dbReference>
<evidence type="ECO:0000313" key="7">
    <source>
        <dbReference type="EMBL" id="KJB70047.1"/>
    </source>
</evidence>
<evidence type="ECO:0000256" key="5">
    <source>
        <dbReference type="SAM" id="MobiDB-lite"/>
    </source>
</evidence>
<dbReference type="AlphaFoldDB" id="A0A0D2RHH0"/>
<dbReference type="Gramene" id="KJB70047">
    <property type="protein sequence ID" value="KJB70047"/>
    <property type="gene ID" value="B456_011G055700"/>
</dbReference>
<dbReference type="PANTHER" id="PTHR47847">
    <property type="entry name" value="FCS-LIKE ZINC FINGER 17"/>
    <property type="match status" value="1"/>
</dbReference>
<comment type="similarity">
    <text evidence="1">Belongs to the FLZ family.</text>
</comment>
<dbReference type="PANTHER" id="PTHR47847:SF2">
    <property type="entry name" value="FCS-LIKE ZINC FINGER 17-RELATED"/>
    <property type="match status" value="1"/>
</dbReference>
<gene>
    <name evidence="7" type="ORF">B456_011G055700</name>
</gene>
<sequence>MAVKLNSSPFKVEEKSNPMPRDTANLSNKISSCSSVVVGLRILTQTSLVKSNVVVVKPAFKISLPGSRNHHLLRSPADDSCFLKSCHLCRKNLSLDKEVYMYRGDQGFCSIKCREKQILMDEMRELEQSTKQRIAKGGHYRHCSAAASARREVHLLLEDLRRRNQSSTHESQKPWAIVS</sequence>
<evidence type="ECO:0000256" key="1">
    <source>
        <dbReference type="ARBA" id="ARBA00009374"/>
    </source>
</evidence>
<evidence type="ECO:0000256" key="3">
    <source>
        <dbReference type="ARBA" id="ARBA00022771"/>
    </source>
</evidence>
<dbReference type="PROSITE" id="PS51795">
    <property type="entry name" value="ZF_FLZ"/>
    <property type="match status" value="1"/>
</dbReference>
<name>A0A0D2RHH0_GOSRA</name>
<accession>A0A0D2RHH0</accession>
<keyword evidence="3" id="KW-0862">Zinc</keyword>
<organism evidence="7 8">
    <name type="scientific">Gossypium raimondii</name>
    <name type="common">Peruvian cotton</name>
    <name type="synonym">Gossypium klotzschianum subsp. raimondii</name>
    <dbReference type="NCBI Taxonomy" id="29730"/>
    <lineage>
        <taxon>Eukaryota</taxon>
        <taxon>Viridiplantae</taxon>
        <taxon>Streptophyta</taxon>
        <taxon>Embryophyta</taxon>
        <taxon>Tracheophyta</taxon>
        <taxon>Spermatophyta</taxon>
        <taxon>Magnoliopsida</taxon>
        <taxon>eudicotyledons</taxon>
        <taxon>Gunneridae</taxon>
        <taxon>Pentapetalae</taxon>
        <taxon>rosids</taxon>
        <taxon>malvids</taxon>
        <taxon>Malvales</taxon>
        <taxon>Malvaceae</taxon>
        <taxon>Malvoideae</taxon>
        <taxon>Gossypium</taxon>
    </lineage>
</organism>
<dbReference type="GO" id="GO:0008270">
    <property type="term" value="F:zinc ion binding"/>
    <property type="evidence" value="ECO:0007669"/>
    <property type="project" value="UniProtKB-KW"/>
</dbReference>
<feature type="zinc finger region" description="FLZ-type" evidence="4">
    <location>
        <begin position="81"/>
        <end position="125"/>
    </location>
</feature>
<evidence type="ECO:0000256" key="4">
    <source>
        <dbReference type="PROSITE-ProRule" id="PRU01131"/>
    </source>
</evidence>
<dbReference type="KEGG" id="gra:105776547"/>
<dbReference type="STRING" id="29730.A0A0D2RHH0"/>
<feature type="region of interest" description="Disordered" evidence="5">
    <location>
        <begin position="1"/>
        <end position="23"/>
    </location>
</feature>
<reference evidence="7 8" key="1">
    <citation type="journal article" date="2012" name="Nature">
        <title>Repeated polyploidization of Gossypium genomes and the evolution of spinnable cotton fibres.</title>
        <authorList>
            <person name="Paterson A.H."/>
            <person name="Wendel J.F."/>
            <person name="Gundlach H."/>
            <person name="Guo H."/>
            <person name="Jenkins J."/>
            <person name="Jin D."/>
            <person name="Llewellyn D."/>
            <person name="Showmaker K.C."/>
            <person name="Shu S."/>
            <person name="Udall J."/>
            <person name="Yoo M.J."/>
            <person name="Byers R."/>
            <person name="Chen W."/>
            <person name="Doron-Faigenboim A."/>
            <person name="Duke M.V."/>
            <person name="Gong L."/>
            <person name="Grimwood J."/>
            <person name="Grover C."/>
            <person name="Grupp K."/>
            <person name="Hu G."/>
            <person name="Lee T.H."/>
            <person name="Li J."/>
            <person name="Lin L."/>
            <person name="Liu T."/>
            <person name="Marler B.S."/>
            <person name="Page J.T."/>
            <person name="Roberts A.W."/>
            <person name="Romanel E."/>
            <person name="Sanders W.S."/>
            <person name="Szadkowski E."/>
            <person name="Tan X."/>
            <person name="Tang H."/>
            <person name="Xu C."/>
            <person name="Wang J."/>
            <person name="Wang Z."/>
            <person name="Zhang D."/>
            <person name="Zhang L."/>
            <person name="Ashrafi H."/>
            <person name="Bedon F."/>
            <person name="Bowers J.E."/>
            <person name="Brubaker C.L."/>
            <person name="Chee P.W."/>
            <person name="Das S."/>
            <person name="Gingle A.R."/>
            <person name="Haigler C.H."/>
            <person name="Harker D."/>
            <person name="Hoffmann L.V."/>
            <person name="Hovav R."/>
            <person name="Jones D.C."/>
            <person name="Lemke C."/>
            <person name="Mansoor S."/>
            <person name="ur Rahman M."/>
            <person name="Rainville L.N."/>
            <person name="Rambani A."/>
            <person name="Reddy U.K."/>
            <person name="Rong J.K."/>
            <person name="Saranga Y."/>
            <person name="Scheffler B.E."/>
            <person name="Scheffler J.A."/>
            <person name="Stelly D.M."/>
            <person name="Triplett B.A."/>
            <person name="Van Deynze A."/>
            <person name="Vaslin M.F."/>
            <person name="Waghmare V.N."/>
            <person name="Walford S.A."/>
            <person name="Wright R.J."/>
            <person name="Zaki E.A."/>
            <person name="Zhang T."/>
            <person name="Dennis E.S."/>
            <person name="Mayer K.F."/>
            <person name="Peterson D.G."/>
            <person name="Rokhsar D.S."/>
            <person name="Wang X."/>
            <person name="Schmutz J."/>
        </authorList>
    </citation>
    <scope>NUCLEOTIDE SEQUENCE [LARGE SCALE GENOMIC DNA]</scope>
</reference>
<dbReference type="Pfam" id="PF04570">
    <property type="entry name" value="zf-FLZ"/>
    <property type="match status" value="1"/>
</dbReference>
<dbReference type="InterPro" id="IPR007650">
    <property type="entry name" value="Zf-FLZ_dom"/>
</dbReference>
<keyword evidence="2" id="KW-0479">Metal-binding</keyword>
<feature type="domain" description="FLZ-type" evidence="6">
    <location>
        <begin position="81"/>
        <end position="125"/>
    </location>
</feature>
<dbReference type="InterPro" id="IPR044181">
    <property type="entry name" value="FLZ17/18"/>
</dbReference>
<dbReference type="OMA" id="CYLKSCY"/>
<evidence type="ECO:0000259" key="6">
    <source>
        <dbReference type="PROSITE" id="PS51795"/>
    </source>
</evidence>